<evidence type="ECO:0000259" key="1">
    <source>
        <dbReference type="Pfam" id="PF13451"/>
    </source>
</evidence>
<dbReference type="AlphaFoldDB" id="A0A645BE86"/>
<dbReference type="InterPro" id="IPR025306">
    <property type="entry name" value="Zn-bnd_dom_prob"/>
</dbReference>
<name>A0A645BE86_9ZZZZ</name>
<comment type="caution">
    <text evidence="2">The sequence shown here is derived from an EMBL/GenBank/DDBJ whole genome shotgun (WGS) entry which is preliminary data.</text>
</comment>
<feature type="domain" description="Probable zinc-binding" evidence="1">
    <location>
        <begin position="3"/>
        <end position="48"/>
    </location>
</feature>
<sequence length="57" mass="6951">MSDKIIKCKDCGENFIFTEREQEFYKEKGFNNDPVRCPECRRLKKQQREQGKTSYNR</sequence>
<organism evidence="2">
    <name type="scientific">bioreactor metagenome</name>
    <dbReference type="NCBI Taxonomy" id="1076179"/>
    <lineage>
        <taxon>unclassified sequences</taxon>
        <taxon>metagenomes</taxon>
        <taxon>ecological metagenomes</taxon>
    </lineage>
</organism>
<gene>
    <name evidence="2" type="ORF">SDC9_110528</name>
</gene>
<dbReference type="EMBL" id="VSSQ01019532">
    <property type="protein sequence ID" value="MPM63647.1"/>
    <property type="molecule type" value="Genomic_DNA"/>
</dbReference>
<protein>
    <recommendedName>
        <fullName evidence="1">Probable zinc-binding domain-containing protein</fullName>
    </recommendedName>
</protein>
<dbReference type="Pfam" id="PF13451">
    <property type="entry name" value="zf_Tbcl"/>
    <property type="match status" value="1"/>
</dbReference>
<accession>A0A645BE86</accession>
<reference evidence="2" key="1">
    <citation type="submission" date="2019-08" db="EMBL/GenBank/DDBJ databases">
        <authorList>
            <person name="Kucharzyk K."/>
            <person name="Murdoch R.W."/>
            <person name="Higgins S."/>
            <person name="Loffler F."/>
        </authorList>
    </citation>
    <scope>NUCLEOTIDE SEQUENCE</scope>
</reference>
<evidence type="ECO:0000313" key="2">
    <source>
        <dbReference type="EMBL" id="MPM63647.1"/>
    </source>
</evidence>
<proteinExistence type="predicted"/>